<dbReference type="Pfam" id="PF02353">
    <property type="entry name" value="CMAS"/>
    <property type="match status" value="1"/>
</dbReference>
<dbReference type="AlphaFoldDB" id="A0AAV0YUJ2"/>
<sequence length="109" mass="12327">MPISVSIDKPKSQHHELLASFFKLVLGNNLKYSFCYFSPAPKILEDAEEEKLKLYCERPNLKDGHTVPDVGCGWSSIFIFLDSSYGNCISLRIVLESTSYASSSSHRHR</sequence>
<evidence type="ECO:0000256" key="3">
    <source>
        <dbReference type="ARBA" id="ARBA00022691"/>
    </source>
</evidence>
<reference evidence="4 5" key="1">
    <citation type="submission" date="2023-01" db="EMBL/GenBank/DDBJ databases">
        <authorList>
            <person name="Kreplak J."/>
        </authorList>
    </citation>
    <scope>NUCLEOTIDE SEQUENCE [LARGE SCALE GENOMIC DNA]</scope>
</reference>
<gene>
    <name evidence="4" type="ORF">VFH_I325520</name>
</gene>
<keyword evidence="2" id="KW-0808">Transferase</keyword>
<dbReference type="EMBL" id="OX451736">
    <property type="protein sequence ID" value="CAI8587970.1"/>
    <property type="molecule type" value="Genomic_DNA"/>
</dbReference>
<keyword evidence="5" id="KW-1185">Reference proteome</keyword>
<organism evidence="4 5">
    <name type="scientific">Vicia faba</name>
    <name type="common">Broad bean</name>
    <name type="synonym">Faba vulgaris</name>
    <dbReference type="NCBI Taxonomy" id="3906"/>
    <lineage>
        <taxon>Eukaryota</taxon>
        <taxon>Viridiplantae</taxon>
        <taxon>Streptophyta</taxon>
        <taxon>Embryophyta</taxon>
        <taxon>Tracheophyta</taxon>
        <taxon>Spermatophyta</taxon>
        <taxon>Magnoliopsida</taxon>
        <taxon>eudicotyledons</taxon>
        <taxon>Gunneridae</taxon>
        <taxon>Pentapetalae</taxon>
        <taxon>rosids</taxon>
        <taxon>fabids</taxon>
        <taxon>Fabales</taxon>
        <taxon>Fabaceae</taxon>
        <taxon>Papilionoideae</taxon>
        <taxon>50 kb inversion clade</taxon>
        <taxon>NPAAA clade</taxon>
        <taxon>Hologalegina</taxon>
        <taxon>IRL clade</taxon>
        <taxon>Fabeae</taxon>
        <taxon>Vicia</taxon>
    </lineage>
</organism>
<accession>A0AAV0YUJ2</accession>
<dbReference type="InterPro" id="IPR029063">
    <property type="entry name" value="SAM-dependent_MTases_sf"/>
</dbReference>
<dbReference type="Gene3D" id="3.40.50.150">
    <property type="entry name" value="Vaccinia Virus protein VP39"/>
    <property type="match status" value="1"/>
</dbReference>
<evidence type="ECO:0000313" key="4">
    <source>
        <dbReference type="EMBL" id="CAI8587970.1"/>
    </source>
</evidence>
<comment type="similarity">
    <text evidence="1">Belongs to the CFA/CMAS family.</text>
</comment>
<name>A0AAV0YUJ2_VICFA</name>
<protein>
    <submittedName>
        <fullName evidence="4">Uncharacterized protein</fullName>
    </submittedName>
</protein>
<evidence type="ECO:0000256" key="1">
    <source>
        <dbReference type="ARBA" id="ARBA00010815"/>
    </source>
</evidence>
<dbReference type="PANTHER" id="PTHR43832">
    <property type="match status" value="1"/>
</dbReference>
<keyword evidence="2" id="KW-0489">Methyltransferase</keyword>
<dbReference type="Proteomes" id="UP001157006">
    <property type="component" value="Chromosome 1L"/>
</dbReference>
<dbReference type="SUPFAM" id="SSF53335">
    <property type="entry name" value="S-adenosyl-L-methionine-dependent methyltransferases"/>
    <property type="match status" value="1"/>
</dbReference>
<keyword evidence="3" id="KW-0949">S-adenosyl-L-methionine</keyword>
<evidence type="ECO:0000313" key="5">
    <source>
        <dbReference type="Proteomes" id="UP001157006"/>
    </source>
</evidence>
<dbReference type="GO" id="GO:0008168">
    <property type="term" value="F:methyltransferase activity"/>
    <property type="evidence" value="ECO:0007669"/>
    <property type="project" value="UniProtKB-KW"/>
</dbReference>
<dbReference type="GO" id="GO:0032259">
    <property type="term" value="P:methylation"/>
    <property type="evidence" value="ECO:0007669"/>
    <property type="project" value="UniProtKB-KW"/>
</dbReference>
<proteinExistence type="inferred from homology"/>
<dbReference type="PANTHER" id="PTHR43832:SF1">
    <property type="entry name" value="S-ADENOSYL-L-METHIONINE-DEPENDENT METHYLTRANSFERASES SUPERFAMILY PROTEIN"/>
    <property type="match status" value="1"/>
</dbReference>
<evidence type="ECO:0000256" key="2">
    <source>
        <dbReference type="ARBA" id="ARBA00022603"/>
    </source>
</evidence>